<dbReference type="InterPro" id="IPR036397">
    <property type="entry name" value="RNaseH_sf"/>
</dbReference>
<reference evidence="1" key="1">
    <citation type="submission" date="2016-06" db="UniProtKB">
        <authorList>
            <consortium name="WormBaseParasite"/>
        </authorList>
    </citation>
    <scope>IDENTIFICATION</scope>
</reference>
<dbReference type="AlphaFoldDB" id="A0A183TB41"/>
<dbReference type="PANTHER" id="PTHR47331:SF1">
    <property type="entry name" value="GAG-LIKE PROTEIN"/>
    <property type="match status" value="1"/>
</dbReference>
<proteinExistence type="predicted"/>
<dbReference type="Gene3D" id="3.30.420.10">
    <property type="entry name" value="Ribonuclease H-like superfamily/Ribonuclease H"/>
    <property type="match status" value="1"/>
</dbReference>
<evidence type="ECO:0000313" key="1">
    <source>
        <dbReference type="WBParaSite" id="SSLN_0001420401-mRNA-1"/>
    </source>
</evidence>
<organism evidence="1">
    <name type="scientific">Schistocephalus solidus</name>
    <name type="common">Tapeworm</name>
    <dbReference type="NCBI Taxonomy" id="70667"/>
    <lineage>
        <taxon>Eukaryota</taxon>
        <taxon>Metazoa</taxon>
        <taxon>Spiralia</taxon>
        <taxon>Lophotrochozoa</taxon>
        <taxon>Platyhelminthes</taxon>
        <taxon>Cestoda</taxon>
        <taxon>Eucestoda</taxon>
        <taxon>Diphyllobothriidea</taxon>
        <taxon>Diphyllobothriidae</taxon>
        <taxon>Schistocephalus</taxon>
    </lineage>
</organism>
<accession>A0A183TB41</accession>
<protein>
    <submittedName>
        <fullName evidence="1">Integrase catalytic domain-containing protein</fullName>
    </submittedName>
</protein>
<dbReference type="WBParaSite" id="SSLN_0001420401-mRNA-1">
    <property type="protein sequence ID" value="SSLN_0001420401-mRNA-1"/>
    <property type="gene ID" value="SSLN_0001420401"/>
</dbReference>
<dbReference type="GO" id="GO:0003676">
    <property type="term" value="F:nucleic acid binding"/>
    <property type="evidence" value="ECO:0007669"/>
    <property type="project" value="InterPro"/>
</dbReference>
<sequence>LFSHVQQTTNTAKSFSDICITMKGCKLAFTQSNFVSDLHSLKVSERKMRSLPYIMQNQRAEGTDRQGIGTPNLPISRSSLKGIQVPSQALGLILDAHGHTKWQIAQVCFPRGLQIDGITMAAHLEVVARPSTDSFLQCLVRFVSRRGKPTDIYINNGTDFVGSVRELQTDIQKWYQKKVSDHLLTSERYSGAVTHPPLTIADSGDAVDKVKSLEQTARVGQYLKECTLTYEDLEGIGRWIQNYSEATRANAMTQMVASLELPKVELCHFDGDLTYFWKFGR</sequence>
<name>A0A183TB41_SCHSO</name>
<dbReference type="PANTHER" id="PTHR47331">
    <property type="entry name" value="PHD-TYPE DOMAIN-CONTAINING PROTEIN"/>
    <property type="match status" value="1"/>
</dbReference>